<dbReference type="InterPro" id="IPR036014">
    <property type="entry name" value="TCB1D9/TCB1D9B_PH-GRAM1"/>
</dbReference>
<dbReference type="SMART" id="SM00164">
    <property type="entry name" value="TBC"/>
    <property type="match status" value="1"/>
</dbReference>
<feature type="compositionally biased region" description="Basic residues" evidence="3">
    <location>
        <begin position="1173"/>
        <end position="1187"/>
    </location>
</feature>
<feature type="region of interest" description="Disordered" evidence="3">
    <location>
        <begin position="1364"/>
        <end position="1392"/>
    </location>
</feature>
<dbReference type="InterPro" id="IPR004182">
    <property type="entry name" value="GRAM"/>
</dbReference>
<dbReference type="OrthoDB" id="17687at2759"/>
<feature type="region of interest" description="Disordered" evidence="3">
    <location>
        <begin position="1069"/>
        <end position="1100"/>
    </location>
</feature>
<evidence type="ECO:0000256" key="2">
    <source>
        <dbReference type="ARBA" id="ARBA00022737"/>
    </source>
</evidence>
<dbReference type="EMBL" id="CAJQZP010001037">
    <property type="protein sequence ID" value="CAG5012279.1"/>
    <property type="molecule type" value="Genomic_DNA"/>
</dbReference>
<evidence type="ECO:0000313" key="5">
    <source>
        <dbReference type="EMBL" id="CAG5012279.1"/>
    </source>
</evidence>
<evidence type="ECO:0000256" key="3">
    <source>
        <dbReference type="SAM" id="MobiDB-lite"/>
    </source>
</evidence>
<proteinExistence type="predicted"/>
<comment type="caution">
    <text evidence="5">The sequence shown here is derived from an EMBL/GenBank/DDBJ whole genome shotgun (WGS) entry which is preliminary data.</text>
</comment>
<evidence type="ECO:0000256" key="1">
    <source>
        <dbReference type="ARBA" id="ARBA00022468"/>
    </source>
</evidence>
<feature type="region of interest" description="Disordered" evidence="3">
    <location>
        <begin position="1166"/>
        <end position="1187"/>
    </location>
</feature>
<dbReference type="CDD" id="cd13354">
    <property type="entry name" value="PH-GRAM2_TCB1D9_TCB1D9B"/>
    <property type="match status" value="1"/>
</dbReference>
<dbReference type="Proteomes" id="UP000691718">
    <property type="component" value="Unassembled WGS sequence"/>
</dbReference>
<dbReference type="SMART" id="SM00568">
    <property type="entry name" value="GRAM"/>
    <property type="match status" value="2"/>
</dbReference>
<protein>
    <submittedName>
        <fullName evidence="5">(apollo) hypothetical protein</fullName>
    </submittedName>
</protein>
<gene>
    <name evidence="5" type="ORF">PAPOLLO_LOCUS15763</name>
</gene>
<dbReference type="FunFam" id="1.10.8.270:FF:000002">
    <property type="entry name" value="TBC1 domain family member 9B"/>
    <property type="match status" value="1"/>
</dbReference>
<evidence type="ECO:0000313" key="6">
    <source>
        <dbReference type="Proteomes" id="UP000691718"/>
    </source>
</evidence>
<feature type="region of interest" description="Disordered" evidence="3">
    <location>
        <begin position="1265"/>
        <end position="1301"/>
    </location>
</feature>
<dbReference type="GO" id="GO:0003008">
    <property type="term" value="P:system process"/>
    <property type="evidence" value="ECO:0007669"/>
    <property type="project" value="UniProtKB-ARBA"/>
</dbReference>
<dbReference type="PANTHER" id="PTHR47666:SF1">
    <property type="entry name" value="PROTEIN VASCULAR ASSOCIATED DEATH 1, CHLOROPLASTIC"/>
    <property type="match status" value="1"/>
</dbReference>
<dbReference type="GO" id="GO:0005096">
    <property type="term" value="F:GTPase activator activity"/>
    <property type="evidence" value="ECO:0007669"/>
    <property type="project" value="UniProtKB-KW"/>
</dbReference>
<dbReference type="InterPro" id="IPR036017">
    <property type="entry name" value="TCB1D9/TCB1D9B_PH-GRAM2"/>
</dbReference>
<dbReference type="Pfam" id="PF02893">
    <property type="entry name" value="GRAM"/>
    <property type="match status" value="2"/>
</dbReference>
<feature type="compositionally biased region" description="Basic residues" evidence="3">
    <location>
        <begin position="1087"/>
        <end position="1100"/>
    </location>
</feature>
<feature type="domain" description="Rab-GAP TBC" evidence="4">
    <location>
        <begin position="476"/>
        <end position="663"/>
    </location>
</feature>
<organism evidence="5 6">
    <name type="scientific">Parnassius apollo</name>
    <name type="common">Apollo butterfly</name>
    <name type="synonym">Papilio apollo</name>
    <dbReference type="NCBI Taxonomy" id="110799"/>
    <lineage>
        <taxon>Eukaryota</taxon>
        <taxon>Metazoa</taxon>
        <taxon>Ecdysozoa</taxon>
        <taxon>Arthropoda</taxon>
        <taxon>Hexapoda</taxon>
        <taxon>Insecta</taxon>
        <taxon>Pterygota</taxon>
        <taxon>Neoptera</taxon>
        <taxon>Endopterygota</taxon>
        <taxon>Lepidoptera</taxon>
        <taxon>Glossata</taxon>
        <taxon>Ditrysia</taxon>
        <taxon>Papilionoidea</taxon>
        <taxon>Papilionidae</taxon>
        <taxon>Parnassiinae</taxon>
        <taxon>Parnassini</taxon>
        <taxon>Parnassius</taxon>
        <taxon>Parnassius</taxon>
    </lineage>
</organism>
<keyword evidence="1" id="KW-0343">GTPase activation</keyword>
<keyword evidence="6" id="KW-1185">Reference proteome</keyword>
<feature type="compositionally biased region" description="Polar residues" evidence="3">
    <location>
        <begin position="1368"/>
        <end position="1386"/>
    </location>
</feature>
<sequence>MWVKPQEVFIKTALWDSDETTLYFVLQRRKGHGKSKGLSSLLVGTLDSVWDSKPAPYRILHQTPNSEIYYVIATALTEQEIRQDWQWLFENVSPTLHSFDNEEEITEFVCCKINSIIATEQETLTEDEDTYKNVDYEFHQRFAMPKDEKLVCYYSCSYWKGKMPRQGWIYLSVHYMCFYSYIFGKKTTVKIRWADVTELAKTNSILFPDSIKVVTRDGEHYFTMFIKKNETFALMQQLANIAMKQLIDDKSGSFNIDKDLLTKLSKNVPKKASFLKRDLDARKQSNLYTLRFRLPHTEKLDGSEECTLWTPYNKRYNWGRLYLSQNFICFDSRVQHLVRLTIPLRNVHQVERANSGGAGSSGDAGSILITTAHHTSFLFGNISDRDFLVHKISELLAKLPNDVYREKANRALDRRDEGTDWTPQPPLMTLFKTHQTATIKQIQQKKEKQWEDHMSEVGRGVSMYQTIAGSELVVNGIPESLRGELWSVFSGSILQKAQNKGLYAKLVNEALSSRNQANDEIERDLHRSLPEHPAFQNDVGISALRRVLCAYALKNPTIGYCQAMNIVASVLLIYCPEEQAFWLLATICETLLPDYYNTRVVGALVDQGVFDDLTKTHLPELHAKLNELGMMKLISLSWFLTLFISVMPYECAVNVMDCFFYDGAKVIFQVTLTILDINREKLLKSTEEGQAMQILSEYLAGIYNEEAMALSTEPRTAAKTIKIQELVYQSYRSFGATVSGECIEHLRLKHRLRVVRQLEDSLEKNTLRALQQDKLLDPAELQELLSVIREELFWAKRVPCERLEAPYEAYRLDYIQFKNLFTALSPWAKGENAEAITAMMFKLVDGDEDGLVSARGLSVALGLSARGEATRRLRALYCAHAPPLLSPHHLFDATYTHTGEELAADAISYFDSLENPSTPEPNVNSGMQRSISEVCSDGNYMDKSTDSNYGEPESEAAAVRACALAGLAGGAGGAGSPSSPRAAPPLPRTHLLRLLATLHGLTEHSGPLYEAVARAGQYTAPHVHRIRTRCGCWPRCTASPRTAARCTRPWRAPVSTPLHTYTAHAHAAAAGHAARPHRAQRPAVRGRGARRSVHRSTRTPHTHTLRLLATLHGLTERSGPLYEVVARAGQYTAPHVHRTRTRCGCWPRRTASPSVAARCTRSWRAPRPAVRGRGARRSVHRSTRTPHTHTLRLLATPHGLTEHSGPLYEAVARAGQYTAPHVHRTRTRCGCWPRCTASPSVAARCTRSWRAPVSAPLHTYTAHAHAAAAGHAARPHRAQRPAVRGRGARRSVHRSTRTPHTHTLRLLATLHGLTERSGPLYEVVARAGTLLLQLGELSHRPELGREISQDSLFLAAAAKQPVAAQLDPNGNKTADLEGSSSQPSPSKENEPSSDSVWFITLEQFLATMLSEPALEEFFNRQEPLLPQLEALRQRDRSQSIL</sequence>
<dbReference type="FunFam" id="2.30.29.30:FF:000013">
    <property type="entry name" value="Putative TBC1 domain family member 8B"/>
    <property type="match status" value="1"/>
</dbReference>
<dbReference type="PROSITE" id="PS50086">
    <property type="entry name" value="TBC_RABGAP"/>
    <property type="match status" value="1"/>
</dbReference>
<keyword evidence="2" id="KW-0677">Repeat</keyword>
<name>A0A8S3XCX9_PARAO</name>
<reference evidence="5" key="1">
    <citation type="submission" date="2021-04" db="EMBL/GenBank/DDBJ databases">
        <authorList>
            <person name="Tunstrom K."/>
        </authorList>
    </citation>
    <scope>NUCLEOTIDE SEQUENCE</scope>
</reference>
<dbReference type="CDD" id="cd13351">
    <property type="entry name" value="PH-GRAM1_TCB1D9_TCB1D9B"/>
    <property type="match status" value="1"/>
</dbReference>
<dbReference type="FunFam" id="1.10.472.80:FF:000049">
    <property type="entry name" value="Uncharacterized protein, isoform B"/>
    <property type="match status" value="1"/>
</dbReference>
<dbReference type="InterPro" id="IPR000195">
    <property type="entry name" value="Rab-GAP-TBC_dom"/>
</dbReference>
<accession>A0A8S3XCX9</accession>
<dbReference type="Pfam" id="PF00566">
    <property type="entry name" value="RabGAP-TBC"/>
    <property type="match status" value="1"/>
</dbReference>
<dbReference type="PANTHER" id="PTHR47666">
    <property type="entry name" value="PROTEIN VASCULAR ASSOCIATED DEATH 1, CHLOROPLASTIC"/>
    <property type="match status" value="1"/>
</dbReference>
<feature type="compositionally biased region" description="Basic residues" evidence="3">
    <location>
        <begin position="1286"/>
        <end position="1301"/>
    </location>
</feature>
<evidence type="ECO:0000259" key="4">
    <source>
        <dbReference type="PROSITE" id="PS50086"/>
    </source>
</evidence>